<protein>
    <submittedName>
        <fullName evidence="2">Uncharacterized protein</fullName>
    </submittedName>
</protein>
<comment type="caution">
    <text evidence="2">The sequence shown here is derived from an EMBL/GenBank/DDBJ whole genome shotgun (WGS) entry which is preliminary data.</text>
</comment>
<name>A0ABX9LI75_9ACTN</name>
<accession>A0ABX9LI75</accession>
<gene>
    <name evidence="2" type="ORF">DI270_017365</name>
</gene>
<dbReference type="Proteomes" id="UP000262538">
    <property type="component" value="Unassembled WGS sequence"/>
</dbReference>
<organism evidence="2 3">
    <name type="scientific">Microbispora triticiradicis</name>
    <dbReference type="NCBI Taxonomy" id="2200763"/>
    <lineage>
        <taxon>Bacteria</taxon>
        <taxon>Bacillati</taxon>
        <taxon>Actinomycetota</taxon>
        <taxon>Actinomycetes</taxon>
        <taxon>Streptosporangiales</taxon>
        <taxon>Streptosporangiaceae</taxon>
        <taxon>Microbispora</taxon>
    </lineage>
</organism>
<feature type="region of interest" description="Disordered" evidence="1">
    <location>
        <begin position="113"/>
        <end position="138"/>
    </location>
</feature>
<evidence type="ECO:0000313" key="2">
    <source>
        <dbReference type="EMBL" id="RGA03660.1"/>
    </source>
</evidence>
<keyword evidence="3" id="KW-1185">Reference proteome</keyword>
<evidence type="ECO:0000256" key="1">
    <source>
        <dbReference type="SAM" id="MobiDB-lite"/>
    </source>
</evidence>
<proteinExistence type="predicted"/>
<sequence length="138" mass="14785">MRALVLDVAAEATRLGSRAPRITDDTLTQWITEGAAQVAGRIRGYAALAPATTVQIEAQARGLVHLYAASFLADASHPERAAGRARLGEVYWERYTAGLNQLTAWVRDVIDTGQGSGGPPGSAAWAFPPPRITDRTTW</sequence>
<reference evidence="2 3" key="1">
    <citation type="submission" date="2018-08" db="EMBL/GenBank/DDBJ databases">
        <title>Microbispora. triticiradicis sp. nov., a novel actinomycete isolated from the root of wheat (Triticum aestivum L.)).</title>
        <authorList>
            <person name="Han C."/>
        </authorList>
    </citation>
    <scope>NUCLEOTIDE SEQUENCE [LARGE SCALE GENOMIC DNA]</scope>
    <source>
        <strain evidence="2 3">NEAU-HRDPA2-9</strain>
    </source>
</reference>
<dbReference type="EMBL" id="QFZU02000072">
    <property type="protein sequence ID" value="RGA03660.1"/>
    <property type="molecule type" value="Genomic_DNA"/>
</dbReference>
<evidence type="ECO:0000313" key="3">
    <source>
        <dbReference type="Proteomes" id="UP000262538"/>
    </source>
</evidence>